<comment type="caution">
    <text evidence="2">The sequence shown here is derived from an EMBL/GenBank/DDBJ whole genome shotgun (WGS) entry which is preliminary data.</text>
</comment>
<evidence type="ECO:0000313" key="2">
    <source>
        <dbReference type="EMBL" id="KAI1616545.1"/>
    </source>
</evidence>
<name>A0AAN6E1Q3_9EURO</name>
<feature type="region of interest" description="Disordered" evidence="1">
    <location>
        <begin position="1"/>
        <end position="22"/>
    </location>
</feature>
<feature type="region of interest" description="Disordered" evidence="1">
    <location>
        <begin position="341"/>
        <end position="378"/>
    </location>
</feature>
<sequence>MEEAGAPPAPREDRGPRIPPAKLATIKPDPTISIFYKPIKSAPSQLVDGKFPRDAAMIFCDRIRHDLMDYNSKSFTITGGDLTAHKETLAWIKECIAEQSIVKYKELDDSVPALLKSYANIIVTATYLGIPGRDLGDGLLKRMQGIARKVLMTWDEVEWFYKSPTLDTCSTTLREVAAASVFWGWWTAKLDEEETPEDMIFLDVLRQEIPKLDRDLHDWCERNEQEVRKKWEEKKKAKEAEAFGNTGDFSSGGGGGGWDNAAPATTGGGDWDNAAAPAPAGGNDWENSAPTTAAVGGWDNAAQSVSAGGGWDADPPRSDENKPFGLDSGIVLDRDATTPVDHKDENAFNGFNPPPGGYGAAAHDEFDSAEGGHGGDWADEVINQDEQQIERHNQSW</sequence>
<dbReference type="Proteomes" id="UP001203852">
    <property type="component" value="Unassembled WGS sequence"/>
</dbReference>
<evidence type="ECO:0000256" key="1">
    <source>
        <dbReference type="SAM" id="MobiDB-lite"/>
    </source>
</evidence>
<dbReference type="EMBL" id="MU404351">
    <property type="protein sequence ID" value="KAI1616545.1"/>
    <property type="molecule type" value="Genomic_DNA"/>
</dbReference>
<accession>A0AAN6E1Q3</accession>
<keyword evidence="3" id="KW-1185">Reference proteome</keyword>
<gene>
    <name evidence="2" type="ORF">EDD36DRAFT_461426</name>
</gene>
<feature type="region of interest" description="Disordered" evidence="1">
    <location>
        <begin position="233"/>
        <end position="329"/>
    </location>
</feature>
<organism evidence="2 3">
    <name type="scientific">Exophiala viscosa</name>
    <dbReference type="NCBI Taxonomy" id="2486360"/>
    <lineage>
        <taxon>Eukaryota</taxon>
        <taxon>Fungi</taxon>
        <taxon>Dikarya</taxon>
        <taxon>Ascomycota</taxon>
        <taxon>Pezizomycotina</taxon>
        <taxon>Eurotiomycetes</taxon>
        <taxon>Chaetothyriomycetidae</taxon>
        <taxon>Chaetothyriales</taxon>
        <taxon>Herpotrichiellaceae</taxon>
        <taxon>Exophiala</taxon>
    </lineage>
</organism>
<reference evidence="2" key="1">
    <citation type="journal article" date="2022" name="bioRxiv">
        <title>Deciphering the potential niche of two novel black yeast fungi from a biological soil crust based on their genomes, phenotypes, and melanin regulation.</title>
        <authorList>
            <consortium name="DOE Joint Genome Institute"/>
            <person name="Carr E.C."/>
            <person name="Barton Q."/>
            <person name="Grambo S."/>
            <person name="Sullivan M."/>
            <person name="Renfro C.M."/>
            <person name="Kuo A."/>
            <person name="Pangilinan J."/>
            <person name="Lipzen A."/>
            <person name="Keymanesh K."/>
            <person name="Savage E."/>
            <person name="Barry K."/>
            <person name="Grigoriev I.V."/>
            <person name="Riekhof W.R."/>
            <person name="Harris S.S."/>
        </authorList>
    </citation>
    <scope>NUCLEOTIDE SEQUENCE</scope>
    <source>
        <strain evidence="2">JF 03-4F</strain>
    </source>
</reference>
<evidence type="ECO:0000313" key="3">
    <source>
        <dbReference type="Proteomes" id="UP001203852"/>
    </source>
</evidence>
<dbReference type="AlphaFoldDB" id="A0AAN6E1Q3"/>
<feature type="compositionally biased region" description="Low complexity" evidence="1">
    <location>
        <begin position="271"/>
        <end position="285"/>
    </location>
</feature>
<protein>
    <submittedName>
        <fullName evidence="2">Uncharacterized protein</fullName>
    </submittedName>
</protein>
<proteinExistence type="predicted"/>